<dbReference type="Proteomes" id="UP001152888">
    <property type="component" value="Unassembled WGS sequence"/>
</dbReference>
<dbReference type="SUPFAM" id="SSF53098">
    <property type="entry name" value="Ribonuclease H-like"/>
    <property type="match status" value="1"/>
</dbReference>
<dbReference type="Gene3D" id="3.30.420.10">
    <property type="entry name" value="Ribonuclease H-like superfamily/Ribonuclease H"/>
    <property type="match status" value="1"/>
</dbReference>
<evidence type="ECO:0000259" key="1">
    <source>
        <dbReference type="PROSITE" id="PS50994"/>
    </source>
</evidence>
<organism evidence="2 3">
    <name type="scientific">Acanthoscelides obtectus</name>
    <name type="common">Bean weevil</name>
    <name type="synonym">Bruchus obtectus</name>
    <dbReference type="NCBI Taxonomy" id="200917"/>
    <lineage>
        <taxon>Eukaryota</taxon>
        <taxon>Metazoa</taxon>
        <taxon>Ecdysozoa</taxon>
        <taxon>Arthropoda</taxon>
        <taxon>Hexapoda</taxon>
        <taxon>Insecta</taxon>
        <taxon>Pterygota</taxon>
        <taxon>Neoptera</taxon>
        <taxon>Endopterygota</taxon>
        <taxon>Coleoptera</taxon>
        <taxon>Polyphaga</taxon>
        <taxon>Cucujiformia</taxon>
        <taxon>Chrysomeloidea</taxon>
        <taxon>Chrysomelidae</taxon>
        <taxon>Bruchinae</taxon>
        <taxon>Bruchini</taxon>
        <taxon>Acanthoscelides</taxon>
    </lineage>
</organism>
<dbReference type="InterPro" id="IPR036397">
    <property type="entry name" value="RNaseH_sf"/>
</dbReference>
<dbReference type="GO" id="GO:0015074">
    <property type="term" value="P:DNA integration"/>
    <property type="evidence" value="ECO:0007669"/>
    <property type="project" value="InterPro"/>
</dbReference>
<dbReference type="EMBL" id="CAKOFQ010007787">
    <property type="protein sequence ID" value="CAH2008164.1"/>
    <property type="molecule type" value="Genomic_DNA"/>
</dbReference>
<dbReference type="GO" id="GO:0003676">
    <property type="term" value="F:nucleic acid binding"/>
    <property type="evidence" value="ECO:0007669"/>
    <property type="project" value="InterPro"/>
</dbReference>
<keyword evidence="3" id="KW-1185">Reference proteome</keyword>
<proteinExistence type="predicted"/>
<feature type="domain" description="Integrase catalytic" evidence="1">
    <location>
        <begin position="54"/>
        <end position="147"/>
    </location>
</feature>
<evidence type="ECO:0000313" key="2">
    <source>
        <dbReference type="EMBL" id="CAH2008164.1"/>
    </source>
</evidence>
<dbReference type="PANTHER" id="PTHR37984:SF5">
    <property type="entry name" value="PROTEIN NYNRIN-LIKE"/>
    <property type="match status" value="1"/>
</dbReference>
<comment type="caution">
    <text evidence="2">The sequence shown here is derived from an EMBL/GenBank/DDBJ whole genome shotgun (WGS) entry which is preliminary data.</text>
</comment>
<protein>
    <recommendedName>
        <fullName evidence="1">Integrase catalytic domain-containing protein</fullName>
    </recommendedName>
</protein>
<dbReference type="InterPro" id="IPR001584">
    <property type="entry name" value="Integrase_cat-core"/>
</dbReference>
<dbReference type="InterPro" id="IPR012337">
    <property type="entry name" value="RNaseH-like_sf"/>
</dbReference>
<dbReference type="OrthoDB" id="8060624at2759"/>
<dbReference type="AlphaFoldDB" id="A0A9P0M9A5"/>
<name>A0A9P0M9A5_ACAOB</name>
<dbReference type="InterPro" id="IPR050951">
    <property type="entry name" value="Retrovirus_Pol_polyprotein"/>
</dbReference>
<dbReference type="PROSITE" id="PS50994">
    <property type="entry name" value="INTEGRASE"/>
    <property type="match status" value="1"/>
</dbReference>
<sequence length="147" mass="16577">MITTGNKVGAVNDVSLKIRLGKDIVVYRTPYRLAANKKDELLYHKQGFIRSVRIPKEPFHTLYMDCLGPLPASTDGYKHALVVVDAFTKYCILTPMKSVTTAEAREKLHNVLVLFGTPKRIIMDAATSFKNTTFPKYLDRWASSTIL</sequence>
<evidence type="ECO:0000313" key="3">
    <source>
        <dbReference type="Proteomes" id="UP001152888"/>
    </source>
</evidence>
<reference evidence="2" key="1">
    <citation type="submission" date="2022-03" db="EMBL/GenBank/DDBJ databases">
        <authorList>
            <person name="Sayadi A."/>
        </authorList>
    </citation>
    <scope>NUCLEOTIDE SEQUENCE</scope>
</reference>
<gene>
    <name evidence="2" type="ORF">ACAOBT_LOCUS30060</name>
</gene>
<accession>A0A9P0M9A5</accession>
<dbReference type="PANTHER" id="PTHR37984">
    <property type="entry name" value="PROTEIN CBG26694"/>
    <property type="match status" value="1"/>
</dbReference>